<protein>
    <recommendedName>
        <fullName evidence="3">Sel1 repeat family protein</fullName>
    </recommendedName>
</protein>
<dbReference type="Gene3D" id="1.25.40.10">
    <property type="entry name" value="Tetratricopeptide repeat domain"/>
    <property type="match status" value="1"/>
</dbReference>
<dbReference type="OrthoDB" id="9792653at2"/>
<dbReference type="Proteomes" id="UP000381378">
    <property type="component" value="Unassembled WGS sequence"/>
</dbReference>
<dbReference type="EMBL" id="CABVJF010000059">
    <property type="protein sequence ID" value="VVQ26627.1"/>
    <property type="molecule type" value="Genomic_DNA"/>
</dbReference>
<proteinExistence type="predicted"/>
<gene>
    <name evidence="1" type="ORF">PS928_06795</name>
</gene>
<dbReference type="RefSeq" id="WP_150788466.1">
    <property type="nucleotide sequence ID" value="NZ_CABVJF010000059.1"/>
</dbReference>
<dbReference type="AlphaFoldDB" id="A0A5E7VVX6"/>
<evidence type="ECO:0000313" key="1">
    <source>
        <dbReference type="EMBL" id="VVQ26627.1"/>
    </source>
</evidence>
<name>A0A5E7VVX6_PSEFL</name>
<accession>A0A5E7VVX6</accession>
<sequence>MLDFLRKLLHPSKNNDLSLENIDIKNTKDLEKLMRGLGPERAGVIMRKRALEGNLTCQLFFANGASLIPEADLTDSIRRDFEVFTKMAAENGDAGSQFNLALSLVKKVDSSQSYFSGDNFENLKQAKHWHQKAASQGFKPSIKSLKKLESVFDKI</sequence>
<reference evidence="1 2" key="1">
    <citation type="submission" date="2019-09" db="EMBL/GenBank/DDBJ databases">
        <authorList>
            <person name="Chandra G."/>
            <person name="Truman W A."/>
        </authorList>
    </citation>
    <scope>NUCLEOTIDE SEQUENCE [LARGE SCALE GENOMIC DNA]</scope>
    <source>
        <strain evidence="1">PS928</strain>
    </source>
</reference>
<evidence type="ECO:0000313" key="2">
    <source>
        <dbReference type="Proteomes" id="UP000381378"/>
    </source>
</evidence>
<dbReference type="InterPro" id="IPR011990">
    <property type="entry name" value="TPR-like_helical_dom_sf"/>
</dbReference>
<organism evidence="1 2">
    <name type="scientific">Pseudomonas fluorescens</name>
    <dbReference type="NCBI Taxonomy" id="294"/>
    <lineage>
        <taxon>Bacteria</taxon>
        <taxon>Pseudomonadati</taxon>
        <taxon>Pseudomonadota</taxon>
        <taxon>Gammaproteobacteria</taxon>
        <taxon>Pseudomonadales</taxon>
        <taxon>Pseudomonadaceae</taxon>
        <taxon>Pseudomonas</taxon>
    </lineage>
</organism>
<evidence type="ECO:0008006" key="3">
    <source>
        <dbReference type="Google" id="ProtNLM"/>
    </source>
</evidence>